<dbReference type="Pfam" id="PF19263">
    <property type="entry name" value="DUF5906"/>
    <property type="match status" value="1"/>
</dbReference>
<dbReference type="AlphaFoldDB" id="A0A381Y3W9"/>
<dbReference type="EMBL" id="UINC01017308">
    <property type="protein sequence ID" value="SVA71580.1"/>
    <property type="molecule type" value="Genomic_DNA"/>
</dbReference>
<accession>A0A381Y3W9</accession>
<reference evidence="2" key="1">
    <citation type="submission" date="2018-05" db="EMBL/GenBank/DDBJ databases">
        <authorList>
            <person name="Lanie J.A."/>
            <person name="Ng W.-L."/>
            <person name="Kazmierczak K.M."/>
            <person name="Andrzejewski T.M."/>
            <person name="Davidsen T.M."/>
            <person name="Wayne K.J."/>
            <person name="Tettelin H."/>
            <person name="Glass J.I."/>
            <person name="Rusch D."/>
            <person name="Podicherti R."/>
            <person name="Tsui H.-C.T."/>
            <person name="Winkler M.E."/>
        </authorList>
    </citation>
    <scope>NUCLEOTIDE SEQUENCE</scope>
</reference>
<protein>
    <recommendedName>
        <fullName evidence="1">NrS-1 polymerase-like helicase domain-containing protein</fullName>
    </recommendedName>
</protein>
<name>A0A381Y3W9_9ZZZZ</name>
<gene>
    <name evidence="2" type="ORF">METZ01_LOCUS124434</name>
</gene>
<proteinExistence type="predicted"/>
<dbReference type="InterPro" id="IPR045455">
    <property type="entry name" value="NrS-1_pol-like_helicase"/>
</dbReference>
<evidence type="ECO:0000259" key="1">
    <source>
        <dbReference type="Pfam" id="PF19263"/>
    </source>
</evidence>
<evidence type="ECO:0000313" key="2">
    <source>
        <dbReference type="EMBL" id="SVA71580.1"/>
    </source>
</evidence>
<organism evidence="2">
    <name type="scientific">marine metagenome</name>
    <dbReference type="NCBI Taxonomy" id="408172"/>
    <lineage>
        <taxon>unclassified sequences</taxon>
        <taxon>metagenomes</taxon>
        <taxon>ecological metagenomes</taxon>
    </lineage>
</organism>
<feature type="domain" description="NrS-1 polymerase-like helicase" evidence="1">
    <location>
        <begin position="521"/>
        <end position="633"/>
    </location>
</feature>
<sequence>MKITFLEATNGVALSKQISRDGIKNYPMVKNVTSHEHTIAADETGLMTLEQYVRDYSNKGYCLLKGNLREPLTNESRAKKTDRMEYTQLLVLDIDKLLVPNTAIRQKNLNSGDVQSLAEKILDQMPPAFQETSYIAQASASFGLDPSKVSIHIFMFLTVPMPPKALKLWLQYMNYETELFKNNLALSSNGQSLAYPLDVSISDNSKTVFIAPPIFDPKEDDPFDSKDDRIVLVKRKKHHIDLAVFMNDINPESCHQQSVETKTRLRSEAGLSKKNSQIKNIKVGMQIEEVLQNPDKMSITIADDTNLPYIRCNVNGGDSNAYYFKLNSPTYMYNFKGEPIFSIEKADQDFYLSIFEMYEEKQQEMGISRYPVVMRDFSTDTYYNGLFDPVLDQFSDDFPLTPTTKGSVESFMLSHGHPPPDFIPEATIFFDPTAIKNQINMTAAPYWVNMYRRTEYFLQAENHKKKLKYGDAHKLKKSCPLVYTIVSHILGNGEEEFERFINWMAYIFQTRQKTTKAWVLGGVQGTGKGIFYSKVLRPLFGSEHVPMRTLRNIEENFNLYMRHALFLIVDEFHMASASTGIKRVADQLKSDITDEAITIRAMRSNQTSPPNYTNYIFLTNRPDAVNLEVTDRRYNIPPRQETALEEAHPEVIDNLDKVEEELYGFAGILHGFKYDKYLATRVAIDNAAKEQMRVVSMSVFEEFCSSIKTGDLGFFADVLEINPTNVMDGGRIMTAQRYVKAWIADRVNDASYSIVPAEHLRAVYHVMTEHNPIINQRQFKKQLNKNHIDTENRKRPALGGRDTNPVRGVVIKWITSEKDANYLAKEYFEEEDSILIQMK</sequence>